<dbReference type="Gene3D" id="3.20.20.70">
    <property type="entry name" value="Aldolase class I"/>
    <property type="match status" value="1"/>
</dbReference>
<keyword evidence="3 6" id="KW-0456">Lyase</keyword>
<proteinExistence type="inferred from homology"/>
<dbReference type="GO" id="GO:0004139">
    <property type="term" value="F:deoxyribose-phosphate aldolase activity"/>
    <property type="evidence" value="ECO:0007669"/>
    <property type="project" value="UniProtKB-EC"/>
</dbReference>
<dbReference type="PANTHER" id="PTHR10889">
    <property type="entry name" value="DEOXYRIBOSE-PHOSPHATE ALDOLASE"/>
    <property type="match status" value="1"/>
</dbReference>
<feature type="active site" description="Schiff-base intermediate with acetaldehyde" evidence="6">
    <location>
        <position position="151"/>
    </location>
</feature>
<comment type="similarity">
    <text evidence="1 6">Belongs to the DeoC/FbaB aldolase family. DeoC type 1 subfamily.</text>
</comment>
<sequence>MQFNSYIDHTLLKATATSAEIAKLCEEADQHSFFSVCVNGSYVGLAHSLLKDSNTKVCCVVGFPLGAMSTKVKIFEAQTAIEEGADEIDMVINIGWLKSGQHAAVFDEIRAIKEAIGTNVLKVILETGYLSEKEIGEAASLAVRAKADFVKTSTGFGPRGASFEDVRIMKEAIDGSAQIKASGGIRDAEAAKKYIEMGVTRLGTSSGIALVKGQATKEDY</sequence>
<dbReference type="PANTHER" id="PTHR10889:SF1">
    <property type="entry name" value="DEOXYRIBOSE-PHOSPHATE ALDOLASE"/>
    <property type="match status" value="1"/>
</dbReference>
<organism evidence="7 8">
    <name type="scientific">Sungkyunkwania multivorans</name>
    <dbReference type="NCBI Taxonomy" id="1173618"/>
    <lineage>
        <taxon>Bacteria</taxon>
        <taxon>Pseudomonadati</taxon>
        <taxon>Bacteroidota</taxon>
        <taxon>Flavobacteriia</taxon>
        <taxon>Flavobacteriales</taxon>
        <taxon>Flavobacteriaceae</taxon>
        <taxon>Sungkyunkwania</taxon>
    </lineage>
</organism>
<evidence type="ECO:0000256" key="4">
    <source>
        <dbReference type="ARBA" id="ARBA00023270"/>
    </source>
</evidence>
<dbReference type="RefSeq" id="WP_386405652.1">
    <property type="nucleotide sequence ID" value="NZ_JBHTJH010000004.1"/>
</dbReference>
<evidence type="ECO:0000256" key="2">
    <source>
        <dbReference type="ARBA" id="ARBA00022490"/>
    </source>
</evidence>
<comment type="caution">
    <text evidence="7">The sequence shown here is derived from an EMBL/GenBank/DDBJ whole genome shotgun (WGS) entry which is preliminary data.</text>
</comment>
<dbReference type="EMBL" id="JBHTJH010000004">
    <property type="protein sequence ID" value="MFD0861852.1"/>
    <property type="molecule type" value="Genomic_DNA"/>
</dbReference>
<dbReference type="SUPFAM" id="SSF51569">
    <property type="entry name" value="Aldolase"/>
    <property type="match status" value="1"/>
</dbReference>
<dbReference type="SMART" id="SM01133">
    <property type="entry name" value="DeoC"/>
    <property type="match status" value="1"/>
</dbReference>
<keyword evidence="4 6" id="KW-0704">Schiff base</keyword>
<dbReference type="Pfam" id="PF01791">
    <property type="entry name" value="DeoC"/>
    <property type="match status" value="1"/>
</dbReference>
<dbReference type="CDD" id="cd00959">
    <property type="entry name" value="DeoC"/>
    <property type="match status" value="1"/>
</dbReference>
<evidence type="ECO:0000256" key="6">
    <source>
        <dbReference type="HAMAP-Rule" id="MF_00114"/>
    </source>
</evidence>
<dbReference type="HAMAP" id="MF_00114">
    <property type="entry name" value="DeoC_type1"/>
    <property type="match status" value="1"/>
</dbReference>
<gene>
    <name evidence="6 7" type="primary">deoC</name>
    <name evidence="7" type="ORF">ACFQ1M_06510</name>
</gene>
<evidence type="ECO:0000256" key="3">
    <source>
        <dbReference type="ARBA" id="ARBA00023239"/>
    </source>
</evidence>
<accession>A0ABW3CXD5</accession>
<comment type="function">
    <text evidence="6">Catalyzes a reversible aldol reaction between acetaldehyde and D-glyceraldehyde 3-phosphate to generate 2-deoxy-D-ribose 5-phosphate.</text>
</comment>
<feature type="active site" description="Proton donor/acceptor" evidence="6">
    <location>
        <position position="89"/>
    </location>
</feature>
<feature type="active site" description="Proton donor/acceptor" evidence="6">
    <location>
        <position position="180"/>
    </location>
</feature>
<protein>
    <recommendedName>
        <fullName evidence="6">Deoxyribose-phosphate aldolase</fullName>
        <shortName evidence="6">DERA</shortName>
        <ecNumber evidence="6">4.1.2.4</ecNumber>
    </recommendedName>
    <alternativeName>
        <fullName evidence="6">2-deoxy-D-ribose 5-phosphate aldolase</fullName>
    </alternativeName>
    <alternativeName>
        <fullName evidence="6">Phosphodeoxyriboaldolase</fullName>
        <shortName evidence="6">Deoxyriboaldolase</shortName>
    </alternativeName>
</protein>
<evidence type="ECO:0000313" key="8">
    <source>
        <dbReference type="Proteomes" id="UP001596978"/>
    </source>
</evidence>
<evidence type="ECO:0000256" key="1">
    <source>
        <dbReference type="ARBA" id="ARBA00010936"/>
    </source>
</evidence>
<dbReference type="Proteomes" id="UP001596978">
    <property type="component" value="Unassembled WGS sequence"/>
</dbReference>
<comment type="subcellular location">
    <subcellularLocation>
        <location evidence="6">Cytoplasm</location>
    </subcellularLocation>
</comment>
<keyword evidence="2 6" id="KW-0963">Cytoplasm</keyword>
<reference evidence="8" key="1">
    <citation type="journal article" date="2019" name="Int. J. Syst. Evol. Microbiol.">
        <title>The Global Catalogue of Microorganisms (GCM) 10K type strain sequencing project: providing services to taxonomists for standard genome sequencing and annotation.</title>
        <authorList>
            <consortium name="The Broad Institute Genomics Platform"/>
            <consortium name="The Broad Institute Genome Sequencing Center for Infectious Disease"/>
            <person name="Wu L."/>
            <person name="Ma J."/>
        </authorList>
    </citation>
    <scope>NUCLEOTIDE SEQUENCE [LARGE SCALE GENOMIC DNA]</scope>
    <source>
        <strain evidence="8">CCUG 62952</strain>
    </source>
</reference>
<evidence type="ECO:0000256" key="5">
    <source>
        <dbReference type="ARBA" id="ARBA00048791"/>
    </source>
</evidence>
<comment type="catalytic activity">
    <reaction evidence="5 6">
        <text>2-deoxy-D-ribose 5-phosphate = D-glyceraldehyde 3-phosphate + acetaldehyde</text>
        <dbReference type="Rhea" id="RHEA:12821"/>
        <dbReference type="ChEBI" id="CHEBI:15343"/>
        <dbReference type="ChEBI" id="CHEBI:59776"/>
        <dbReference type="ChEBI" id="CHEBI:62877"/>
        <dbReference type="EC" id="4.1.2.4"/>
    </reaction>
</comment>
<dbReference type="InterPro" id="IPR028581">
    <property type="entry name" value="DeoC_typeI"/>
</dbReference>
<name>A0ABW3CXD5_9FLAO</name>
<dbReference type="NCBIfam" id="TIGR00126">
    <property type="entry name" value="deoC"/>
    <property type="match status" value="1"/>
</dbReference>
<comment type="pathway">
    <text evidence="6">Carbohydrate degradation; 2-deoxy-D-ribose 1-phosphate degradation; D-glyceraldehyde 3-phosphate and acetaldehyde from 2-deoxy-alpha-D-ribose 1-phosphate: step 2/2.</text>
</comment>
<dbReference type="InterPro" id="IPR013785">
    <property type="entry name" value="Aldolase_TIM"/>
</dbReference>
<dbReference type="InterPro" id="IPR011343">
    <property type="entry name" value="DeoC"/>
</dbReference>
<dbReference type="InterPro" id="IPR002915">
    <property type="entry name" value="DeoC/FbaB/LacD_aldolase"/>
</dbReference>
<keyword evidence="8" id="KW-1185">Reference proteome</keyword>
<dbReference type="PIRSF" id="PIRSF001357">
    <property type="entry name" value="DeoC"/>
    <property type="match status" value="1"/>
</dbReference>
<evidence type="ECO:0000313" key="7">
    <source>
        <dbReference type="EMBL" id="MFD0861852.1"/>
    </source>
</evidence>
<dbReference type="EC" id="4.1.2.4" evidence="6"/>